<keyword evidence="2" id="KW-1185">Reference proteome</keyword>
<accession>A0ACC0YYU1</accession>
<dbReference type="Proteomes" id="UP001163603">
    <property type="component" value="Chromosome 4"/>
</dbReference>
<name>A0ACC0YYU1_9ROSI</name>
<reference evidence="2" key="1">
    <citation type="journal article" date="2023" name="G3 (Bethesda)">
        <title>Genome assembly and association tests identify interacting loci associated with vigor, precocity, and sex in interspecific pistachio rootstocks.</title>
        <authorList>
            <person name="Palmer W."/>
            <person name="Jacygrad E."/>
            <person name="Sagayaradj S."/>
            <person name="Cavanaugh K."/>
            <person name="Han R."/>
            <person name="Bertier L."/>
            <person name="Beede B."/>
            <person name="Kafkas S."/>
            <person name="Golino D."/>
            <person name="Preece J."/>
            <person name="Michelmore R."/>
        </authorList>
    </citation>
    <scope>NUCLEOTIDE SEQUENCE [LARGE SCALE GENOMIC DNA]</scope>
</reference>
<organism evidence="1 2">
    <name type="scientific">Pistacia integerrima</name>
    <dbReference type="NCBI Taxonomy" id="434235"/>
    <lineage>
        <taxon>Eukaryota</taxon>
        <taxon>Viridiplantae</taxon>
        <taxon>Streptophyta</taxon>
        <taxon>Embryophyta</taxon>
        <taxon>Tracheophyta</taxon>
        <taxon>Spermatophyta</taxon>
        <taxon>Magnoliopsida</taxon>
        <taxon>eudicotyledons</taxon>
        <taxon>Gunneridae</taxon>
        <taxon>Pentapetalae</taxon>
        <taxon>rosids</taxon>
        <taxon>malvids</taxon>
        <taxon>Sapindales</taxon>
        <taxon>Anacardiaceae</taxon>
        <taxon>Pistacia</taxon>
    </lineage>
</organism>
<sequence length="314" mass="34560">MTEFCRRMLNDENDDSPAKCRERRRRRIRMRRLAGTSPPGSGQPSSHSGNENQTESKRMRTMSEMSDIPPAATSTSASSGENMEPVGPEAAFSETDSAEPVYGTISVSGRAREMEDTISVRTSLCRPEINRRRPLHFFGVYDGHGGPHVAALCREKLHVFFEGELMRVSCTTENESGKGITSRAEEREQEAEWEDRWRTVVTRSFQRMDEVAINTCPCGSLVYRCGCHSMEAALSGSTAVVAVVTSEYIIVANCGDSRAVLCRGGRAIPLSCDHKPDRPEELARIEAAGGRVIFLNGARVEGILAMSRAIGKLL</sequence>
<evidence type="ECO:0000313" key="2">
    <source>
        <dbReference type="Proteomes" id="UP001163603"/>
    </source>
</evidence>
<evidence type="ECO:0000313" key="1">
    <source>
        <dbReference type="EMBL" id="KAJ0043813.1"/>
    </source>
</evidence>
<gene>
    <name evidence="1" type="ORF">Pint_17326</name>
</gene>
<protein>
    <submittedName>
        <fullName evidence="1">Uncharacterized protein</fullName>
    </submittedName>
</protein>
<proteinExistence type="predicted"/>
<comment type="caution">
    <text evidence="1">The sequence shown here is derived from an EMBL/GenBank/DDBJ whole genome shotgun (WGS) entry which is preliminary data.</text>
</comment>
<dbReference type="EMBL" id="CM047739">
    <property type="protein sequence ID" value="KAJ0043813.1"/>
    <property type="molecule type" value="Genomic_DNA"/>
</dbReference>